<proteinExistence type="predicted"/>
<name>A0A162N8B6_PHYB8</name>
<organism evidence="1 2">
    <name type="scientific">Phycomyces blakesleeanus (strain ATCC 8743b / DSM 1359 / FGSC 10004 / NBRC 33097 / NRRL 1555)</name>
    <dbReference type="NCBI Taxonomy" id="763407"/>
    <lineage>
        <taxon>Eukaryota</taxon>
        <taxon>Fungi</taxon>
        <taxon>Fungi incertae sedis</taxon>
        <taxon>Mucoromycota</taxon>
        <taxon>Mucoromycotina</taxon>
        <taxon>Mucoromycetes</taxon>
        <taxon>Mucorales</taxon>
        <taxon>Phycomycetaceae</taxon>
        <taxon>Phycomyces</taxon>
    </lineage>
</organism>
<keyword evidence="2" id="KW-1185">Reference proteome</keyword>
<dbReference type="GeneID" id="29003153"/>
<dbReference type="Proteomes" id="UP000077315">
    <property type="component" value="Unassembled WGS sequence"/>
</dbReference>
<dbReference type="EMBL" id="KV441000">
    <property type="protein sequence ID" value="OAD66754.1"/>
    <property type="molecule type" value="Genomic_DNA"/>
</dbReference>
<gene>
    <name evidence="1" type="ORF">PHYBLDRAFT_70255</name>
</gene>
<evidence type="ECO:0000313" key="2">
    <source>
        <dbReference type="Proteomes" id="UP000077315"/>
    </source>
</evidence>
<dbReference type="RefSeq" id="XP_018284794.1">
    <property type="nucleotide sequence ID" value="XM_018442247.1"/>
</dbReference>
<accession>A0A162N8B6</accession>
<dbReference type="AlphaFoldDB" id="A0A162N8B6"/>
<protein>
    <submittedName>
        <fullName evidence="1">Uncharacterized protein</fullName>
    </submittedName>
</protein>
<reference evidence="2" key="1">
    <citation type="submission" date="2015-06" db="EMBL/GenBank/DDBJ databases">
        <title>Expansion of signal transduction pathways in fungi by whole-genome duplication.</title>
        <authorList>
            <consortium name="DOE Joint Genome Institute"/>
            <person name="Corrochano L.M."/>
            <person name="Kuo A."/>
            <person name="Marcet-Houben M."/>
            <person name="Polaino S."/>
            <person name="Salamov A."/>
            <person name="Villalobos J.M."/>
            <person name="Alvarez M.I."/>
            <person name="Avalos J."/>
            <person name="Benito E.P."/>
            <person name="Benoit I."/>
            <person name="Burger G."/>
            <person name="Camino L.P."/>
            <person name="Canovas D."/>
            <person name="Cerda-Olmedo E."/>
            <person name="Cheng J.-F."/>
            <person name="Dominguez A."/>
            <person name="Elias M."/>
            <person name="Eslava A.P."/>
            <person name="Glaser F."/>
            <person name="Grimwood J."/>
            <person name="Gutierrez G."/>
            <person name="Heitman J."/>
            <person name="Henrissat B."/>
            <person name="Iturriaga E.A."/>
            <person name="Lang B.F."/>
            <person name="Lavin J.L."/>
            <person name="Lee S."/>
            <person name="Li W."/>
            <person name="Lindquist E."/>
            <person name="Lopez-Garcia S."/>
            <person name="Luque E.M."/>
            <person name="Marcos A.T."/>
            <person name="Martin J."/>
            <person name="McCluskey K."/>
            <person name="Medina H.R."/>
            <person name="Miralles-Duran A."/>
            <person name="Miyazaki A."/>
            <person name="Munoz-Torres E."/>
            <person name="Oguiza J.A."/>
            <person name="Ohm R."/>
            <person name="Olmedo M."/>
            <person name="Orejas M."/>
            <person name="Ortiz-Castellanos L."/>
            <person name="Pisabarro A.G."/>
            <person name="Rodriguez-Romero J."/>
            <person name="Ruiz-Herrera J."/>
            <person name="Ruiz-Vazquez R."/>
            <person name="Sanz C."/>
            <person name="Schackwitz W."/>
            <person name="Schmutz J."/>
            <person name="Shahriari M."/>
            <person name="Shelest E."/>
            <person name="Silva-Franco F."/>
            <person name="Soanes D."/>
            <person name="Syed K."/>
            <person name="Tagua V.G."/>
            <person name="Talbot N.J."/>
            <person name="Thon M."/>
            <person name="De vries R.P."/>
            <person name="Wiebenga A."/>
            <person name="Yadav J.S."/>
            <person name="Braun E.L."/>
            <person name="Baker S."/>
            <person name="Garre V."/>
            <person name="Horwitz B."/>
            <person name="Torres-Martinez S."/>
            <person name="Idnurm A."/>
            <person name="Herrera-Estrella A."/>
            <person name="Gabaldon T."/>
            <person name="Grigoriev I.V."/>
        </authorList>
    </citation>
    <scope>NUCLEOTIDE SEQUENCE [LARGE SCALE GENOMIC DNA]</scope>
    <source>
        <strain evidence="2">NRRL 1555(-)</strain>
    </source>
</reference>
<evidence type="ECO:0000313" key="1">
    <source>
        <dbReference type="EMBL" id="OAD66754.1"/>
    </source>
</evidence>
<sequence>MGPPPWLTPVGVQLIGPPVHQGHALFIGTWVRTQASHDSGPNYASTMSATLASAINLVQLRNLESQAANALHLNELFKAPTFEVNQQVLLFTKPLSCQGRSEKLTRTWKGPYTIQ</sequence>
<dbReference type="VEuPathDB" id="FungiDB:PHYBLDRAFT_70255"/>
<dbReference type="InParanoid" id="A0A162N8B6"/>